<name>A0AA36UIV1_9NEIS</name>
<evidence type="ECO:0000313" key="1">
    <source>
        <dbReference type="EMBL" id="EGQ76048.1"/>
    </source>
</evidence>
<sequence length="43" mass="4799">MVLSDCYPSEDASSLIEFLKQFLAASQPDVLSQTDFIITMIMV</sequence>
<gene>
    <name evidence="1" type="ORF">HMPREF9418_2178</name>
</gene>
<comment type="caution">
    <text evidence="1">The sequence shown here is derived from an EMBL/GenBank/DDBJ whole genome shotgun (WGS) entry which is preliminary data.</text>
</comment>
<dbReference type="EMBL" id="AFQE01000106">
    <property type="protein sequence ID" value="EGQ76048.1"/>
    <property type="molecule type" value="Genomic_DNA"/>
</dbReference>
<organism evidence="1 2">
    <name type="scientific">Neisseria macacae ATCC 33926</name>
    <dbReference type="NCBI Taxonomy" id="997348"/>
    <lineage>
        <taxon>Bacteria</taxon>
        <taxon>Pseudomonadati</taxon>
        <taxon>Pseudomonadota</taxon>
        <taxon>Betaproteobacteria</taxon>
        <taxon>Neisseriales</taxon>
        <taxon>Neisseriaceae</taxon>
        <taxon>Neisseria</taxon>
    </lineage>
</organism>
<reference evidence="1 2" key="1">
    <citation type="submission" date="2011-05" db="EMBL/GenBank/DDBJ databases">
        <authorList>
            <person name="Muzny D."/>
            <person name="Qin X."/>
            <person name="Deng J."/>
            <person name="Jiang H."/>
            <person name="Liu Y."/>
            <person name="Qu J."/>
            <person name="Song X.-Z."/>
            <person name="Zhang L."/>
            <person name="Thornton R."/>
            <person name="Coyle M."/>
            <person name="Francisco L."/>
            <person name="Jackson L."/>
            <person name="Javaid M."/>
            <person name="Korchina V."/>
            <person name="Kovar C."/>
            <person name="Mata R."/>
            <person name="Mathew T."/>
            <person name="Ngo R."/>
            <person name="Nguyen L."/>
            <person name="Nguyen N."/>
            <person name="Okwuonu G."/>
            <person name="Ongeri F."/>
            <person name="Pham C."/>
            <person name="Simmons D."/>
            <person name="Wilczek-Boney K."/>
            <person name="Hale W."/>
            <person name="Jakkamsetti A."/>
            <person name="Pham P."/>
            <person name="Ruth R."/>
            <person name="San Lucas F."/>
            <person name="Warren J."/>
            <person name="Zhang J."/>
            <person name="Zhao Z."/>
            <person name="Zhou C."/>
            <person name="Zhu D."/>
            <person name="Lee S."/>
            <person name="Bess C."/>
            <person name="Blankenburg K."/>
            <person name="Forbes L."/>
            <person name="Fu Q."/>
            <person name="Gubbala S."/>
            <person name="Hirani K."/>
            <person name="Jayaseelan J.C."/>
            <person name="Lara F."/>
            <person name="Munidasa M."/>
            <person name="Palculict T."/>
            <person name="Patil S."/>
            <person name="Pu L.-L."/>
            <person name="Saada N."/>
            <person name="Tang L."/>
            <person name="Weissenberger G."/>
            <person name="Zhu Y."/>
            <person name="Hemphill L."/>
            <person name="Shang Y."/>
            <person name="Youmans B."/>
            <person name="Ayvaz T."/>
            <person name="Ross M."/>
            <person name="Santibanez J."/>
            <person name="Aqrawi P."/>
            <person name="Gross S."/>
            <person name="Joshi V."/>
            <person name="Fowler G."/>
            <person name="Nazareth L."/>
            <person name="Reid J."/>
            <person name="Worley K."/>
            <person name="Petrosino J."/>
            <person name="Highlander S."/>
            <person name="Gibbs R."/>
        </authorList>
    </citation>
    <scope>NUCLEOTIDE SEQUENCE [LARGE SCALE GENOMIC DNA]</scope>
    <source>
        <strain evidence="1 2">ATCC 33926</strain>
    </source>
</reference>
<dbReference type="Proteomes" id="UP000004982">
    <property type="component" value="Unassembled WGS sequence"/>
</dbReference>
<proteinExistence type="predicted"/>
<protein>
    <submittedName>
        <fullName evidence="1">Uncharacterized protein</fullName>
    </submittedName>
</protein>
<dbReference type="AlphaFoldDB" id="A0AA36UIV1"/>
<evidence type="ECO:0000313" key="2">
    <source>
        <dbReference type="Proteomes" id="UP000004982"/>
    </source>
</evidence>
<accession>A0AA36UIV1</accession>